<name>A0ABQ5KCK0_9EUKA</name>
<evidence type="ECO:0000256" key="3">
    <source>
        <dbReference type="ARBA" id="ARBA00023172"/>
    </source>
</evidence>
<sequence>MSSTGGDTMSYTFGYIRVSSKDQNESRQLEKMRALGIEERFIFVDKASGKDFDRPQYQNMKKMIRKGDLIYIDALDRLGRDYDGIIKEWREITRGEEEADIVVLENQSLFDSRKFKSMGEMGKLMEDQFLSLLSFVAEQERKKIKKRQAEGIAIAKSKGQHLGRPKAEYPENFEAQYKLWKAGEITAVECMQATGLKKTTFYRLVKNVNMLQEKIKEINYLRQVTEQVLEKPVETLHDVMLQRYIRLQSGKTAVTELNEEGYRIISESTGNQRKLEPGDILRTIKDKSIAVDPQIRKLAKIVYDGSGSTMTMNAIMKGYAEVEEAAEQSQGLEREIRLPGCCKNNDSVAEAKNRRQAAGVEVYSRNTSGIQRIQAIQTGIQRLLKRGEIKVKKVAEVATMLGVTRNTVYKRIQQLSPGIQEHVFMQDKAKHIDDAGILMIAEAVGVSLDTIRNTSENTGDTAPNTSDTTSDTSANTTNVGGIVITEREQEQIREHIRLQEQIIEDLRKQLAAKDQEHHRQVDKQESMYRELLDDKDKQIHRMEREVENKNQQFVNFQVLLKQANEQTILLEHKLEKAEDQTGSKSIWSRFFGSGKVDQEDQDQ</sequence>
<dbReference type="EMBL" id="BQXS01000931">
    <property type="protein sequence ID" value="GKT29632.1"/>
    <property type="molecule type" value="Genomic_DNA"/>
</dbReference>
<dbReference type="Gene3D" id="3.40.50.1390">
    <property type="entry name" value="Resolvase, N-terminal catalytic domain"/>
    <property type="match status" value="1"/>
</dbReference>
<gene>
    <name evidence="7" type="ORF">ADUPG1_001240</name>
</gene>
<reference evidence="7" key="1">
    <citation type="submission" date="2022-03" db="EMBL/GenBank/DDBJ databases">
        <title>Draft genome sequence of Aduncisulcus paluster, a free-living microaerophilic Fornicata.</title>
        <authorList>
            <person name="Yuyama I."/>
            <person name="Kume K."/>
            <person name="Tamura T."/>
            <person name="Inagaki Y."/>
            <person name="Hashimoto T."/>
        </authorList>
    </citation>
    <scope>NUCLEOTIDE SEQUENCE</scope>
    <source>
        <strain evidence="7">NY0171</strain>
    </source>
</reference>
<keyword evidence="4" id="KW-0175">Coiled coil</keyword>
<evidence type="ECO:0000313" key="7">
    <source>
        <dbReference type="EMBL" id="GKT29632.1"/>
    </source>
</evidence>
<dbReference type="InterPro" id="IPR006118">
    <property type="entry name" value="Recombinase_CS"/>
</dbReference>
<dbReference type="PROSITE" id="PS51736">
    <property type="entry name" value="RECOMBINASES_3"/>
    <property type="match status" value="1"/>
</dbReference>
<dbReference type="CDD" id="cd03768">
    <property type="entry name" value="SR_ResInv"/>
    <property type="match status" value="1"/>
</dbReference>
<dbReference type="Pfam" id="PF00239">
    <property type="entry name" value="Resolvase"/>
    <property type="match status" value="1"/>
</dbReference>
<keyword evidence="1" id="KW-0229">DNA integration</keyword>
<dbReference type="PANTHER" id="PTHR30461">
    <property type="entry name" value="DNA-INVERTASE FROM LAMBDOID PROPHAGE"/>
    <property type="match status" value="1"/>
</dbReference>
<dbReference type="InterPro" id="IPR006119">
    <property type="entry name" value="Resolv_N"/>
</dbReference>
<evidence type="ECO:0000256" key="2">
    <source>
        <dbReference type="ARBA" id="ARBA00023125"/>
    </source>
</evidence>
<dbReference type="PANTHER" id="PTHR30461:SF26">
    <property type="entry name" value="RESOLVASE HOMOLOG YNEB"/>
    <property type="match status" value="1"/>
</dbReference>
<feature type="compositionally biased region" description="Low complexity" evidence="5">
    <location>
        <begin position="460"/>
        <end position="477"/>
    </location>
</feature>
<dbReference type="SMART" id="SM00857">
    <property type="entry name" value="Resolvase"/>
    <property type="match status" value="1"/>
</dbReference>
<comment type="caution">
    <text evidence="7">The sequence shown here is derived from an EMBL/GenBank/DDBJ whole genome shotgun (WGS) entry which is preliminary data.</text>
</comment>
<feature type="domain" description="Resolvase/invertase-type recombinase catalytic" evidence="6">
    <location>
        <begin position="11"/>
        <end position="159"/>
    </location>
</feature>
<dbReference type="InterPro" id="IPR036162">
    <property type="entry name" value="Resolvase-like_N_sf"/>
</dbReference>
<proteinExistence type="predicted"/>
<evidence type="ECO:0000256" key="1">
    <source>
        <dbReference type="ARBA" id="ARBA00022908"/>
    </source>
</evidence>
<keyword evidence="3" id="KW-0233">DNA recombination</keyword>
<evidence type="ECO:0000313" key="8">
    <source>
        <dbReference type="Proteomes" id="UP001057375"/>
    </source>
</evidence>
<feature type="region of interest" description="Disordered" evidence="5">
    <location>
        <begin position="454"/>
        <end position="477"/>
    </location>
</feature>
<keyword evidence="2" id="KW-0238">DNA-binding</keyword>
<dbReference type="InterPro" id="IPR050639">
    <property type="entry name" value="SSR_resolvase"/>
</dbReference>
<evidence type="ECO:0000256" key="4">
    <source>
        <dbReference type="SAM" id="Coils"/>
    </source>
</evidence>
<evidence type="ECO:0000259" key="6">
    <source>
        <dbReference type="PROSITE" id="PS51736"/>
    </source>
</evidence>
<dbReference type="PROSITE" id="PS00397">
    <property type="entry name" value="RECOMBINASES_1"/>
    <property type="match status" value="1"/>
</dbReference>
<evidence type="ECO:0000256" key="5">
    <source>
        <dbReference type="SAM" id="MobiDB-lite"/>
    </source>
</evidence>
<accession>A0ABQ5KCK0</accession>
<feature type="coiled-coil region" evidence="4">
    <location>
        <begin position="489"/>
        <end position="580"/>
    </location>
</feature>
<dbReference type="SUPFAM" id="SSF53041">
    <property type="entry name" value="Resolvase-like"/>
    <property type="match status" value="1"/>
</dbReference>
<dbReference type="Proteomes" id="UP001057375">
    <property type="component" value="Unassembled WGS sequence"/>
</dbReference>
<protein>
    <submittedName>
        <fullName evidence="7">Recombinase family protein</fullName>
    </submittedName>
</protein>
<organism evidence="7 8">
    <name type="scientific">Aduncisulcus paluster</name>
    <dbReference type="NCBI Taxonomy" id="2918883"/>
    <lineage>
        <taxon>Eukaryota</taxon>
        <taxon>Metamonada</taxon>
        <taxon>Carpediemonas-like organisms</taxon>
        <taxon>Aduncisulcus</taxon>
    </lineage>
</organism>
<keyword evidence="8" id="KW-1185">Reference proteome</keyword>